<keyword evidence="1" id="KW-0472">Membrane</keyword>
<dbReference type="SUPFAM" id="SSF53474">
    <property type="entry name" value="alpha/beta-Hydrolases"/>
    <property type="match status" value="1"/>
</dbReference>
<feature type="transmembrane region" description="Helical" evidence="1">
    <location>
        <begin position="427"/>
        <end position="448"/>
    </location>
</feature>
<reference evidence="2" key="1">
    <citation type="submission" date="2022-10" db="EMBL/GenBank/DDBJ databases">
        <title>Genome sequence of Actinomyces israelii ATCC 10048.</title>
        <authorList>
            <person name="Watt R.M."/>
            <person name="Tong W.M."/>
        </authorList>
    </citation>
    <scope>NUCLEOTIDE SEQUENCE</scope>
    <source>
        <strain evidence="2">ATCC 10048</strain>
    </source>
</reference>
<evidence type="ECO:0000313" key="2">
    <source>
        <dbReference type="EMBL" id="MCZ0858024.1"/>
    </source>
</evidence>
<dbReference type="InterPro" id="IPR053145">
    <property type="entry name" value="AB_hydrolase_Est10"/>
</dbReference>
<dbReference type="Gene3D" id="3.40.50.1820">
    <property type="entry name" value="alpha/beta hydrolase"/>
    <property type="match status" value="1"/>
</dbReference>
<dbReference type="PANTHER" id="PTHR43265:SF1">
    <property type="entry name" value="ESTERASE ESTD"/>
    <property type="match status" value="1"/>
</dbReference>
<accession>A0ABT4I8G1</accession>
<comment type="caution">
    <text evidence="2">The sequence shown here is derived from an EMBL/GenBank/DDBJ whole genome shotgun (WGS) entry which is preliminary data.</text>
</comment>
<evidence type="ECO:0000256" key="1">
    <source>
        <dbReference type="SAM" id="Phobius"/>
    </source>
</evidence>
<dbReference type="RefSeq" id="WP_268917503.1">
    <property type="nucleotide sequence ID" value="NZ_JAPTMY010000015.1"/>
</dbReference>
<organism evidence="2 3">
    <name type="scientific">Actinomyces israelii</name>
    <dbReference type="NCBI Taxonomy" id="1659"/>
    <lineage>
        <taxon>Bacteria</taxon>
        <taxon>Bacillati</taxon>
        <taxon>Actinomycetota</taxon>
        <taxon>Actinomycetes</taxon>
        <taxon>Actinomycetales</taxon>
        <taxon>Actinomycetaceae</taxon>
        <taxon>Actinomyces</taxon>
    </lineage>
</organism>
<feature type="transmembrane region" description="Helical" evidence="1">
    <location>
        <begin position="547"/>
        <end position="575"/>
    </location>
</feature>
<sequence length="580" mass="61198">MRSGWAWARALPRRSLALGSRLWRAERRRTALGLLAVLAAALALALLGADGQTIWEILATLGLGALVVAVSADHRTSGTVVVTVLALSLVGTLAGPRWSPEPLTEPPALPTADTAIGGEAATPATGTYRIEASTVTITQADGEQVPALLRRPVGVTATTPGVVFLHGAGTHDLRGFAGQAEALSSAGVTTLVPSKPMEDYSLTSRDYQAMAADYQRSVDYLIALNGVDPTRVGLYAESEGAIPGAVLTADDERIAFLVMASAPVVPLREQMALAMDSYMRNVGVPEPMLVLIPRLLGSTRVPGGGFEYADFDSVPYLERITVPVLMLYGTADASMPLVQGPTTARQALHSGGAALTVRYYDGANHGLKLGSSTDGDLAPGVARDLARWVTGLPATADAAPHVAGAAPSQAYWARTPDPTRWYASGDLMLAAFVVGFGLLALAGLLWAAGQAPRLRDRRGLHLPDPIGRWTVSLSLSIVAAWVLYLAYIAGVVSLATSYRTNYLVSYGGWMLAQVVALGAVVLYVRLVQRVWLMRGHMRHDCEEGGRWLTVPAGCVLGSALCGTAVLLTALAYWGLFPLLY</sequence>
<feature type="transmembrane region" description="Helical" evidence="1">
    <location>
        <begin position="506"/>
        <end position="526"/>
    </location>
</feature>
<dbReference type="PANTHER" id="PTHR43265">
    <property type="entry name" value="ESTERASE ESTD"/>
    <property type="match status" value="1"/>
</dbReference>
<keyword evidence="1" id="KW-1133">Transmembrane helix</keyword>
<dbReference type="EMBL" id="JAPTMY010000015">
    <property type="protein sequence ID" value="MCZ0858024.1"/>
    <property type="molecule type" value="Genomic_DNA"/>
</dbReference>
<gene>
    <name evidence="2" type="ORF">OHJ16_08195</name>
</gene>
<feature type="transmembrane region" description="Helical" evidence="1">
    <location>
        <begin position="469"/>
        <end position="494"/>
    </location>
</feature>
<dbReference type="Proteomes" id="UP001072034">
    <property type="component" value="Unassembled WGS sequence"/>
</dbReference>
<protein>
    <submittedName>
        <fullName evidence="2">Alpha/beta hydrolase</fullName>
    </submittedName>
</protein>
<keyword evidence="3" id="KW-1185">Reference proteome</keyword>
<proteinExistence type="predicted"/>
<keyword evidence="2" id="KW-0378">Hydrolase</keyword>
<name>A0ABT4I8G1_9ACTO</name>
<keyword evidence="1" id="KW-0812">Transmembrane</keyword>
<dbReference type="InterPro" id="IPR029058">
    <property type="entry name" value="AB_hydrolase_fold"/>
</dbReference>
<evidence type="ECO:0000313" key="3">
    <source>
        <dbReference type="Proteomes" id="UP001072034"/>
    </source>
</evidence>
<dbReference type="GO" id="GO:0016787">
    <property type="term" value="F:hydrolase activity"/>
    <property type="evidence" value="ECO:0007669"/>
    <property type="project" value="UniProtKB-KW"/>
</dbReference>